<feature type="domain" description="Outer membrane protein beta-barrel" evidence="2">
    <location>
        <begin position="79"/>
        <end position="247"/>
    </location>
</feature>
<dbReference type="AlphaFoldDB" id="A0A3B0T2R5"/>
<evidence type="ECO:0000256" key="1">
    <source>
        <dbReference type="ARBA" id="ARBA00022729"/>
    </source>
</evidence>
<dbReference type="Pfam" id="PF13505">
    <property type="entry name" value="OMP_b-brl"/>
    <property type="match status" value="1"/>
</dbReference>
<evidence type="ECO:0000313" key="3">
    <source>
        <dbReference type="EMBL" id="VAW12625.1"/>
    </source>
</evidence>
<accession>A0A3B0T2R5</accession>
<dbReference type="SUPFAM" id="SSF56925">
    <property type="entry name" value="OMPA-like"/>
    <property type="match status" value="1"/>
</dbReference>
<dbReference type="InterPro" id="IPR027385">
    <property type="entry name" value="Beta-barrel_OMP"/>
</dbReference>
<proteinExistence type="predicted"/>
<keyword evidence="1" id="KW-0732">Signal</keyword>
<gene>
    <name evidence="3" type="ORF">MNBD_ALPHA09-1882</name>
</gene>
<evidence type="ECO:0000259" key="2">
    <source>
        <dbReference type="Pfam" id="PF13505"/>
    </source>
</evidence>
<reference evidence="3" key="1">
    <citation type="submission" date="2018-06" db="EMBL/GenBank/DDBJ databases">
        <authorList>
            <person name="Zhirakovskaya E."/>
        </authorList>
    </citation>
    <scope>NUCLEOTIDE SEQUENCE</scope>
</reference>
<organism evidence="3">
    <name type="scientific">hydrothermal vent metagenome</name>
    <dbReference type="NCBI Taxonomy" id="652676"/>
    <lineage>
        <taxon>unclassified sequences</taxon>
        <taxon>metagenomes</taxon>
        <taxon>ecological metagenomes</taxon>
    </lineage>
</organism>
<dbReference type="EMBL" id="UOEM01000049">
    <property type="protein sequence ID" value="VAW12625.1"/>
    <property type="molecule type" value="Genomic_DNA"/>
</dbReference>
<dbReference type="InterPro" id="IPR011250">
    <property type="entry name" value="OMP/PagP_B-barrel"/>
</dbReference>
<dbReference type="Gene3D" id="2.40.160.20">
    <property type="match status" value="1"/>
</dbReference>
<name>A0A3B0T2R5_9ZZZZ</name>
<sequence>MSKRVVLAAIAAAATIASVNTARAAEVLIEQEYTVEEPVVEYYPSAYYARVDCAYAFNEKPDLMVGSVREHFVQKNGGRITIDDSWACGVGLGHRINANFRVDATVEWRSTFDLEGVRDPAVTDSLGQKTKISSTVGLLNAYYDIGNFGGVTPYVGAGIGVARNKMGDSLVPSSGFKTLGDTRTSLAWALMAGASYELTDSWSIDAGYRYINFGDATTTTVGSDGSVVPEIESKDMAAHEIRVGLRYAMW</sequence>
<protein>
    <submittedName>
        <fullName evidence="3">Outer surface protein</fullName>
    </submittedName>
</protein>